<gene>
    <name evidence="1" type="ORF">ROHU_035628</name>
</gene>
<keyword evidence="2" id="KW-1185">Reference proteome</keyword>
<dbReference type="EMBL" id="QBIY01013412">
    <property type="protein sequence ID" value="RXN05294.1"/>
    <property type="molecule type" value="Genomic_DNA"/>
</dbReference>
<reference evidence="1 2" key="1">
    <citation type="submission" date="2018-03" db="EMBL/GenBank/DDBJ databases">
        <title>Draft genome sequence of Rohu Carp (Labeo rohita).</title>
        <authorList>
            <person name="Das P."/>
            <person name="Kushwaha B."/>
            <person name="Joshi C.G."/>
            <person name="Kumar D."/>
            <person name="Nagpure N.S."/>
            <person name="Sahoo L."/>
            <person name="Das S.P."/>
            <person name="Bit A."/>
            <person name="Patnaik S."/>
            <person name="Meher P.K."/>
            <person name="Jayasankar P."/>
            <person name="Koringa P.G."/>
            <person name="Patel N.V."/>
            <person name="Hinsu A.T."/>
            <person name="Kumar R."/>
            <person name="Pandey M."/>
            <person name="Agarwal S."/>
            <person name="Srivastava S."/>
            <person name="Singh M."/>
            <person name="Iquebal M.A."/>
            <person name="Jaiswal S."/>
            <person name="Angadi U.B."/>
            <person name="Kumar N."/>
            <person name="Raza M."/>
            <person name="Shah T.M."/>
            <person name="Rai A."/>
            <person name="Jena J.K."/>
        </authorList>
    </citation>
    <scope>NUCLEOTIDE SEQUENCE [LARGE SCALE GENOMIC DNA]</scope>
    <source>
        <strain evidence="1">DASCIFA01</strain>
        <tissue evidence="1">Testis</tissue>
    </source>
</reference>
<evidence type="ECO:0000313" key="2">
    <source>
        <dbReference type="Proteomes" id="UP000290572"/>
    </source>
</evidence>
<protein>
    <submittedName>
        <fullName evidence="1">Uncharacterized protein</fullName>
    </submittedName>
</protein>
<sequence>MKHECSARALPAAERRYFEHKTKLHQLKPGVYLRCFDAQRTSSTNKTRHARFRNAAAQAVGGTNVIKYERTSSELRKERESEKKRRAGVTEDVLIHPNRIHMISVLRETQYCGKTVGRKTEGDFAYCVQLLALKSIPYTSQL</sequence>
<comment type="caution">
    <text evidence="1">The sequence shown here is derived from an EMBL/GenBank/DDBJ whole genome shotgun (WGS) entry which is preliminary data.</text>
</comment>
<organism evidence="1 2">
    <name type="scientific">Labeo rohita</name>
    <name type="common">Indian major carp</name>
    <name type="synonym">Cyprinus rohita</name>
    <dbReference type="NCBI Taxonomy" id="84645"/>
    <lineage>
        <taxon>Eukaryota</taxon>
        <taxon>Metazoa</taxon>
        <taxon>Chordata</taxon>
        <taxon>Craniata</taxon>
        <taxon>Vertebrata</taxon>
        <taxon>Euteleostomi</taxon>
        <taxon>Actinopterygii</taxon>
        <taxon>Neopterygii</taxon>
        <taxon>Teleostei</taxon>
        <taxon>Ostariophysi</taxon>
        <taxon>Cypriniformes</taxon>
        <taxon>Cyprinidae</taxon>
        <taxon>Labeoninae</taxon>
        <taxon>Labeonini</taxon>
        <taxon>Labeo</taxon>
    </lineage>
</organism>
<dbReference type="Proteomes" id="UP000290572">
    <property type="component" value="Unassembled WGS sequence"/>
</dbReference>
<proteinExistence type="predicted"/>
<evidence type="ECO:0000313" key="1">
    <source>
        <dbReference type="EMBL" id="RXN05294.1"/>
    </source>
</evidence>
<dbReference type="AlphaFoldDB" id="A0A498LF89"/>
<accession>A0A498LF89</accession>
<name>A0A498LF89_LABRO</name>